<evidence type="ECO:0000256" key="8">
    <source>
        <dbReference type="ARBA" id="ARBA00022989"/>
    </source>
</evidence>
<name>A0A8E7BEC3_9HEMI</name>
<evidence type="ECO:0000256" key="9">
    <source>
        <dbReference type="ARBA" id="ARBA00023065"/>
    </source>
</evidence>
<geneLocation type="mitochondrion" evidence="14"/>
<evidence type="ECO:0000256" key="10">
    <source>
        <dbReference type="ARBA" id="ARBA00023128"/>
    </source>
</evidence>
<evidence type="ECO:0000313" key="14">
    <source>
        <dbReference type="EMBL" id="QVV96012.1"/>
    </source>
</evidence>
<evidence type="ECO:0000256" key="11">
    <source>
        <dbReference type="ARBA" id="ARBA00023136"/>
    </source>
</evidence>
<protein>
    <recommendedName>
        <fullName evidence="12">ATP synthase complex subunit 8</fullName>
    </recommendedName>
</protein>
<dbReference type="GO" id="GO:0015986">
    <property type="term" value="P:proton motive force-driven ATP synthesis"/>
    <property type="evidence" value="ECO:0007669"/>
    <property type="project" value="InterPro"/>
</dbReference>
<keyword evidence="6 12" id="KW-0812">Transmembrane</keyword>
<evidence type="ECO:0000256" key="2">
    <source>
        <dbReference type="ARBA" id="ARBA00008892"/>
    </source>
</evidence>
<evidence type="ECO:0000256" key="6">
    <source>
        <dbReference type="ARBA" id="ARBA00022692"/>
    </source>
</evidence>
<organism evidence="14">
    <name type="scientific">Coridius brunneus</name>
    <dbReference type="NCBI Taxonomy" id="696877"/>
    <lineage>
        <taxon>Eukaryota</taxon>
        <taxon>Metazoa</taxon>
        <taxon>Ecdysozoa</taxon>
        <taxon>Arthropoda</taxon>
        <taxon>Hexapoda</taxon>
        <taxon>Insecta</taxon>
        <taxon>Pterygota</taxon>
        <taxon>Neoptera</taxon>
        <taxon>Paraneoptera</taxon>
        <taxon>Hemiptera</taxon>
        <taxon>Heteroptera</taxon>
        <taxon>Panheteroptera</taxon>
        <taxon>Pentatomomorpha</taxon>
        <taxon>Pentatomoidea</taxon>
        <taxon>Dinidoridae</taxon>
        <taxon>Coridius</taxon>
    </lineage>
</organism>
<keyword evidence="8 13" id="KW-1133">Transmembrane helix</keyword>
<evidence type="ECO:0000256" key="5">
    <source>
        <dbReference type="ARBA" id="ARBA00022547"/>
    </source>
</evidence>
<sequence>MPQMAPLWWETLYIIFTLSFFIVLIFMYHNMNKFNIKNTKNDIIYSQMNWKW</sequence>
<dbReference type="GO" id="GO:0015078">
    <property type="term" value="F:proton transmembrane transporter activity"/>
    <property type="evidence" value="ECO:0007669"/>
    <property type="project" value="InterPro"/>
</dbReference>
<dbReference type="AlphaFoldDB" id="A0A8E7BEC3"/>
<keyword evidence="4 12" id="KW-0813">Transport</keyword>
<keyword evidence="5 12" id="KW-0138">CF(0)</keyword>
<evidence type="ECO:0000256" key="13">
    <source>
        <dbReference type="SAM" id="Phobius"/>
    </source>
</evidence>
<keyword evidence="9 12" id="KW-0406">Ion transport</keyword>
<keyword evidence="10 12" id="KW-0496">Mitochondrion</keyword>
<evidence type="ECO:0000256" key="4">
    <source>
        <dbReference type="ARBA" id="ARBA00022448"/>
    </source>
</evidence>
<comment type="subcellular location">
    <subcellularLocation>
        <location evidence="1 12">Mitochondrion membrane</location>
        <topology evidence="1 12">Single-pass membrane protein</topology>
    </subcellularLocation>
</comment>
<dbReference type="GO" id="GO:0045259">
    <property type="term" value="C:proton-transporting ATP synthase complex"/>
    <property type="evidence" value="ECO:0007669"/>
    <property type="project" value="UniProtKB-KW"/>
</dbReference>
<evidence type="ECO:0000256" key="12">
    <source>
        <dbReference type="RuleBase" id="RU003661"/>
    </source>
</evidence>
<dbReference type="Pfam" id="PF00895">
    <property type="entry name" value="ATP-synt_8"/>
    <property type="match status" value="1"/>
</dbReference>
<keyword evidence="7 12" id="KW-0375">Hydrogen ion transport</keyword>
<keyword evidence="11 13" id="KW-0472">Membrane</keyword>
<reference evidence="14" key="1">
    <citation type="submission" date="2021-04" db="EMBL/GenBank/DDBJ databases">
        <authorList>
            <person name="Wang Y."/>
            <person name="Liu G."/>
        </authorList>
    </citation>
    <scope>NUCLEOTIDE SEQUENCE</scope>
</reference>
<proteinExistence type="inferred from homology"/>
<comment type="similarity">
    <text evidence="2 12">Belongs to the ATPase protein 8 family.</text>
</comment>
<dbReference type="GO" id="GO:0031966">
    <property type="term" value="C:mitochondrial membrane"/>
    <property type="evidence" value="ECO:0007669"/>
    <property type="project" value="UniProtKB-SubCell"/>
</dbReference>
<evidence type="ECO:0000256" key="3">
    <source>
        <dbReference type="ARBA" id="ARBA00011291"/>
    </source>
</evidence>
<feature type="transmembrane region" description="Helical" evidence="13">
    <location>
        <begin position="12"/>
        <end position="31"/>
    </location>
</feature>
<evidence type="ECO:0000256" key="1">
    <source>
        <dbReference type="ARBA" id="ARBA00004304"/>
    </source>
</evidence>
<dbReference type="InterPro" id="IPR001421">
    <property type="entry name" value="ATP8_metazoa"/>
</dbReference>
<gene>
    <name evidence="14" type="primary">ATP8</name>
</gene>
<comment type="subunit">
    <text evidence="3">F-type ATPases have 2 components, CF(1) - the catalytic core - and CF(0) - the membrane proton channel.</text>
</comment>
<dbReference type="EMBL" id="MW899158">
    <property type="protein sequence ID" value="QVV96012.1"/>
    <property type="molecule type" value="Genomic_DNA"/>
</dbReference>
<evidence type="ECO:0000256" key="7">
    <source>
        <dbReference type="ARBA" id="ARBA00022781"/>
    </source>
</evidence>
<accession>A0A8E7BEC3</accession>